<evidence type="ECO:0000313" key="2">
    <source>
        <dbReference type="EMBL" id="UPQ81410.1"/>
    </source>
</evidence>
<evidence type="ECO:0000313" key="3">
    <source>
        <dbReference type="Proteomes" id="UP000831189"/>
    </source>
</evidence>
<organism evidence="2 3">
    <name type="scientific">Pseudomonas knackmussii</name>
    <dbReference type="NCBI Taxonomy" id="65741"/>
    <lineage>
        <taxon>Bacteria</taxon>
        <taxon>Pseudomonadati</taxon>
        <taxon>Pseudomonadota</taxon>
        <taxon>Gammaproteobacteria</taxon>
        <taxon>Pseudomonadales</taxon>
        <taxon>Pseudomonadaceae</taxon>
        <taxon>Pseudomonas</taxon>
    </lineage>
</organism>
<keyword evidence="1" id="KW-1133">Transmembrane helix</keyword>
<dbReference type="Proteomes" id="UP000831189">
    <property type="component" value="Chromosome"/>
</dbReference>
<dbReference type="Pfam" id="PF05052">
    <property type="entry name" value="MerE"/>
    <property type="match status" value="1"/>
</dbReference>
<name>A0ABY4KKR3_9PSED</name>
<keyword evidence="3" id="KW-1185">Reference proteome</keyword>
<dbReference type="EMBL" id="CP096208">
    <property type="protein sequence ID" value="UPQ81410.1"/>
    <property type="molecule type" value="Genomic_DNA"/>
</dbReference>
<protein>
    <submittedName>
        <fullName evidence="2">Broad-spectrum mercury transporter MerE</fullName>
    </submittedName>
</protein>
<feature type="transmembrane region" description="Helical" evidence="1">
    <location>
        <begin position="15"/>
        <end position="38"/>
    </location>
</feature>
<feature type="transmembrane region" description="Helical" evidence="1">
    <location>
        <begin position="50"/>
        <end position="72"/>
    </location>
</feature>
<proteinExistence type="predicted"/>
<keyword evidence="1" id="KW-0472">Membrane</keyword>
<reference evidence="2 3" key="1">
    <citation type="submission" date="2022-04" db="EMBL/GenBank/DDBJ databases">
        <title>Pseudomonas knackmussii B09-2.</title>
        <authorList>
            <person name="Deng Y."/>
        </authorList>
    </citation>
    <scope>NUCLEOTIDE SEQUENCE [LARGE SCALE GENOMIC DNA]</scope>
    <source>
        <strain evidence="2 3">B09-2</strain>
    </source>
</reference>
<dbReference type="InterPro" id="IPR007746">
    <property type="entry name" value="MerE"/>
</dbReference>
<sequence length="77" mass="7912">MRSPASSPPAHRWRAYAWGVLAALTCPCHLPVLVIVLAGTTAGAFLSAHWGVVAVALVAVFGVSVLLAWRAAHPAGS</sequence>
<keyword evidence="1" id="KW-0812">Transmembrane</keyword>
<accession>A0ABY4KKR3</accession>
<dbReference type="NCBIfam" id="NF010310">
    <property type="entry name" value="PRK13747.1"/>
    <property type="match status" value="1"/>
</dbReference>
<gene>
    <name evidence="2" type="primary">merE</name>
    <name evidence="2" type="ORF">M0M42_13375</name>
</gene>
<evidence type="ECO:0000256" key="1">
    <source>
        <dbReference type="SAM" id="Phobius"/>
    </source>
</evidence>